<gene>
    <name evidence="1" type="ORF">H3H32_18375</name>
</gene>
<dbReference type="KEGG" id="sfol:H3H32_18375"/>
<organism evidence="1 2">
    <name type="scientific">Spirosoma foliorum</name>
    <dbReference type="NCBI Taxonomy" id="2710596"/>
    <lineage>
        <taxon>Bacteria</taxon>
        <taxon>Pseudomonadati</taxon>
        <taxon>Bacteroidota</taxon>
        <taxon>Cytophagia</taxon>
        <taxon>Cytophagales</taxon>
        <taxon>Cytophagaceae</taxon>
        <taxon>Spirosoma</taxon>
    </lineage>
</organism>
<accession>A0A7G5H6H1</accession>
<keyword evidence="2" id="KW-1185">Reference proteome</keyword>
<proteinExistence type="predicted"/>
<evidence type="ECO:0000313" key="1">
    <source>
        <dbReference type="EMBL" id="QMW06713.1"/>
    </source>
</evidence>
<sequence length="74" mass="7842">MANNSVSERRRTSSLLPVGCRLPSLPVVKPKLHGHGGVRQPGGLVKTGAHEIYSQVYLGQAGREGDSYALQMAG</sequence>
<dbReference type="AlphaFoldDB" id="A0A7G5H6H1"/>
<protein>
    <submittedName>
        <fullName evidence="1">Uncharacterized protein</fullName>
    </submittedName>
</protein>
<name>A0A7G5H6H1_9BACT</name>
<dbReference type="EMBL" id="CP059732">
    <property type="protein sequence ID" value="QMW06713.1"/>
    <property type="molecule type" value="Genomic_DNA"/>
</dbReference>
<dbReference type="RefSeq" id="WP_182464107.1">
    <property type="nucleotide sequence ID" value="NZ_CP059732.1"/>
</dbReference>
<evidence type="ECO:0000313" key="2">
    <source>
        <dbReference type="Proteomes" id="UP000515369"/>
    </source>
</evidence>
<dbReference type="Proteomes" id="UP000515369">
    <property type="component" value="Chromosome"/>
</dbReference>
<reference evidence="1 2" key="1">
    <citation type="submission" date="2020-07" db="EMBL/GenBank/DDBJ databases">
        <title>Spirosoma foliorum sp. nov., isolated from the leaves on the Nejang mountain Korea, Republic of.</title>
        <authorList>
            <person name="Ho H."/>
            <person name="Lee Y.-J."/>
            <person name="Nurcahyanto D.-A."/>
            <person name="Kim S.-G."/>
        </authorList>
    </citation>
    <scope>NUCLEOTIDE SEQUENCE [LARGE SCALE GENOMIC DNA]</scope>
    <source>
        <strain evidence="1 2">PL0136</strain>
    </source>
</reference>